<reference evidence="2" key="1">
    <citation type="journal article" date="2015" name="BMC Genomics">
        <title>Draft genome of a commonly misdiagnosed multidrug resistant pathogen Candida auris.</title>
        <authorList>
            <person name="Chatterjee S."/>
            <person name="Alampalli S.V."/>
            <person name="Nageshan R.K."/>
            <person name="Chettiar S.T."/>
            <person name="Joshi S."/>
            <person name="Tatu U.S."/>
        </authorList>
    </citation>
    <scope>NUCLEOTIDE SEQUENCE [LARGE SCALE GENOMIC DNA]</scope>
    <source>
        <strain evidence="2">6684</strain>
    </source>
</reference>
<dbReference type="VEuPathDB" id="FungiDB:QG37_01804"/>
<accession>A0A0L0P3I7</accession>
<name>A0A0L0P3I7_CANAR</name>
<protein>
    <submittedName>
        <fullName evidence="1">Uncharacterized protein</fullName>
    </submittedName>
</protein>
<proteinExistence type="predicted"/>
<gene>
    <name evidence="1" type="ORF">QG37_01804</name>
</gene>
<sequence>MNLYVSVDIAMPGLAQVMMVYGFTTGLKVAAK</sequence>
<evidence type="ECO:0000313" key="2">
    <source>
        <dbReference type="Proteomes" id="UP000037122"/>
    </source>
</evidence>
<dbReference type="AlphaFoldDB" id="A0A0L0P3I7"/>
<dbReference type="EMBL" id="LGST01000016">
    <property type="protein sequence ID" value="KNE00933.1"/>
    <property type="molecule type" value="Genomic_DNA"/>
</dbReference>
<comment type="caution">
    <text evidence="1">The sequence shown here is derived from an EMBL/GenBank/DDBJ whole genome shotgun (WGS) entry which is preliminary data.</text>
</comment>
<organism evidence="1 2">
    <name type="scientific">Candidozyma auris</name>
    <name type="common">Yeast</name>
    <name type="synonym">Candida auris</name>
    <dbReference type="NCBI Taxonomy" id="498019"/>
    <lineage>
        <taxon>Eukaryota</taxon>
        <taxon>Fungi</taxon>
        <taxon>Dikarya</taxon>
        <taxon>Ascomycota</taxon>
        <taxon>Saccharomycotina</taxon>
        <taxon>Pichiomycetes</taxon>
        <taxon>Metschnikowiaceae</taxon>
        <taxon>Candidozyma</taxon>
    </lineage>
</organism>
<dbReference type="Proteomes" id="UP000037122">
    <property type="component" value="Unassembled WGS sequence"/>
</dbReference>
<evidence type="ECO:0000313" key="1">
    <source>
        <dbReference type="EMBL" id="KNE00933.1"/>
    </source>
</evidence>